<name>F8F5F7_PAEMK</name>
<dbReference type="EMBL" id="CP002869">
    <property type="protein sequence ID" value="AEI40968.1"/>
    <property type="molecule type" value="Genomic_DNA"/>
</dbReference>
<dbReference type="CDD" id="cd04202">
    <property type="entry name" value="CuRO_D2_2dMcoN_like"/>
    <property type="match status" value="1"/>
</dbReference>
<dbReference type="InterPro" id="IPR011706">
    <property type="entry name" value="Cu-oxidase_C"/>
</dbReference>
<dbReference type="InterPro" id="IPR011707">
    <property type="entry name" value="Cu-oxidase-like_N"/>
</dbReference>
<dbReference type="InterPro" id="IPR008972">
    <property type="entry name" value="Cupredoxin"/>
</dbReference>
<dbReference type="PROSITE" id="PS00080">
    <property type="entry name" value="MULTICOPPER_OXIDASE2"/>
    <property type="match status" value="1"/>
</dbReference>
<dbReference type="HOGENOM" id="CLU_009100_6_2_9"/>
<dbReference type="Pfam" id="PF00394">
    <property type="entry name" value="Cu-oxidase"/>
    <property type="match status" value="1"/>
</dbReference>
<keyword evidence="2" id="KW-0560">Oxidoreductase</keyword>
<dbReference type="Pfam" id="PF07731">
    <property type="entry name" value="Cu-oxidase_2"/>
    <property type="match status" value="1"/>
</dbReference>
<evidence type="ECO:0000313" key="8">
    <source>
        <dbReference type="Proteomes" id="UP000006620"/>
    </source>
</evidence>
<dbReference type="PANTHER" id="PTHR11709">
    <property type="entry name" value="MULTI-COPPER OXIDASE"/>
    <property type="match status" value="1"/>
</dbReference>
<dbReference type="Gene3D" id="2.60.40.420">
    <property type="entry name" value="Cupredoxins - blue copper proteins"/>
    <property type="match status" value="2"/>
</dbReference>
<dbReference type="GO" id="GO:0016491">
    <property type="term" value="F:oxidoreductase activity"/>
    <property type="evidence" value="ECO:0007669"/>
    <property type="project" value="UniProtKB-KW"/>
</dbReference>
<dbReference type="Proteomes" id="UP000006620">
    <property type="component" value="Chromosome"/>
</dbReference>
<dbReference type="RefSeq" id="WP_013916129.1">
    <property type="nucleotide sequence ID" value="NC_015690.1"/>
</dbReference>
<evidence type="ECO:0000259" key="5">
    <source>
        <dbReference type="Pfam" id="PF07731"/>
    </source>
</evidence>
<feature type="domain" description="Plastocyanin-like" evidence="4">
    <location>
        <begin position="222"/>
        <end position="308"/>
    </location>
</feature>
<dbReference type="SUPFAM" id="SSF49503">
    <property type="entry name" value="Cupredoxins"/>
    <property type="match status" value="3"/>
</dbReference>
<evidence type="ECO:0000259" key="4">
    <source>
        <dbReference type="Pfam" id="PF00394"/>
    </source>
</evidence>
<dbReference type="InterPro" id="IPR045087">
    <property type="entry name" value="Cu-oxidase_fam"/>
</dbReference>
<dbReference type="AlphaFoldDB" id="F8F5F7"/>
<feature type="domain" description="Plastocyanin-like" evidence="5">
    <location>
        <begin position="366"/>
        <end position="472"/>
    </location>
</feature>
<gene>
    <name evidence="7" type="ordered locus">KNP414_02407</name>
</gene>
<evidence type="ECO:0000313" key="7">
    <source>
        <dbReference type="EMBL" id="AEI40968.1"/>
    </source>
</evidence>
<proteinExistence type="predicted"/>
<dbReference type="KEGG" id="pms:KNP414_02407"/>
<protein>
    <submittedName>
        <fullName evidence="7">Multicopper oxidase</fullName>
    </submittedName>
</protein>
<evidence type="ECO:0000259" key="6">
    <source>
        <dbReference type="Pfam" id="PF07732"/>
    </source>
</evidence>
<keyword evidence="3" id="KW-0186">Copper</keyword>
<keyword evidence="1" id="KW-0479">Metal-binding</keyword>
<dbReference type="CDD" id="cd13861">
    <property type="entry name" value="CuRO_1_CumA_like"/>
    <property type="match status" value="1"/>
</dbReference>
<dbReference type="PATRIC" id="fig|1036673.3.peg.2171"/>
<dbReference type="PANTHER" id="PTHR11709:SF394">
    <property type="entry name" value="FI03373P-RELATED"/>
    <property type="match status" value="1"/>
</dbReference>
<evidence type="ECO:0000256" key="3">
    <source>
        <dbReference type="ARBA" id="ARBA00023008"/>
    </source>
</evidence>
<reference evidence="7 8" key="2">
    <citation type="journal article" date="2013" name="Genome Announc.">
        <title>Genome Sequence of Growth-Improving Paenibacillus mucilaginosus Strain KNP414.</title>
        <authorList>
            <person name="Lu J.J."/>
            <person name="Wang J.F."/>
            <person name="Hu X.F."/>
        </authorList>
    </citation>
    <scope>NUCLEOTIDE SEQUENCE [LARGE SCALE GENOMIC DNA]</scope>
    <source>
        <strain evidence="7 8">KNP414</strain>
    </source>
</reference>
<dbReference type="InterPro" id="IPR002355">
    <property type="entry name" value="Cu_oxidase_Cu_BS"/>
</dbReference>
<evidence type="ECO:0000256" key="2">
    <source>
        <dbReference type="ARBA" id="ARBA00023002"/>
    </source>
</evidence>
<dbReference type="InterPro" id="IPR033138">
    <property type="entry name" value="Cu_oxidase_CS"/>
</dbReference>
<organism evidence="7 8">
    <name type="scientific">Paenibacillus mucilaginosus (strain KNP414)</name>
    <dbReference type="NCBI Taxonomy" id="1036673"/>
    <lineage>
        <taxon>Bacteria</taxon>
        <taxon>Bacillati</taxon>
        <taxon>Bacillota</taxon>
        <taxon>Bacilli</taxon>
        <taxon>Bacillales</taxon>
        <taxon>Paenibacillaceae</taxon>
        <taxon>Paenibacillus</taxon>
    </lineage>
</organism>
<evidence type="ECO:0000256" key="1">
    <source>
        <dbReference type="ARBA" id="ARBA00022723"/>
    </source>
</evidence>
<dbReference type="GO" id="GO:0005507">
    <property type="term" value="F:copper ion binding"/>
    <property type="evidence" value="ECO:0007669"/>
    <property type="project" value="InterPro"/>
</dbReference>
<feature type="domain" description="Plastocyanin-like" evidence="6">
    <location>
        <begin position="99"/>
        <end position="209"/>
    </location>
</feature>
<dbReference type="PROSITE" id="PS00079">
    <property type="entry name" value="MULTICOPPER_OXIDASE1"/>
    <property type="match status" value="1"/>
</dbReference>
<reference evidence="8" key="1">
    <citation type="submission" date="2011-06" db="EMBL/GenBank/DDBJ databases">
        <title>Complete genome sequence of Paenibacillus mucilaginosus KNP414.</title>
        <authorList>
            <person name="Wang J."/>
            <person name="Hu S."/>
            <person name="Hu X."/>
            <person name="Zhang B."/>
            <person name="Dong D."/>
            <person name="Zhang S."/>
            <person name="Zhao K."/>
            <person name="Wu D."/>
        </authorList>
    </citation>
    <scope>NUCLEOTIDE SEQUENCE [LARGE SCALE GENOMIC DNA]</scope>
    <source>
        <strain evidence="8">KNP414</strain>
    </source>
</reference>
<sequence length="492" mass="54039">MRRLGWKRKIGFAVLGLALLLGAVIGTYFWQIRMQKPYEVNMGGSHHMEEGAAHDHGSVQASAANQVMPGGRSCAAITEDAGNEAVREFRLTAAQTVKELENGTTEQVWAFNGSIPGPEIRVTEGERVRVILDNKDIREGVTVHWHGIVLPCSQDGVAGVTQDAVNPGEQFTYEFIADSPGTYWYHSHQASSEQVKKGLLGPLIVEPKEEAFDYDREMSLLIQELNGVYRMNGSARVLPVEAAPGETLRLRMIQAANETETFSVSGASYRILAMDGHDFNAPGVLDHHKFRMGAGQRYDLLLQMPQNGKVVIASESGLQVILGTGSDPVIRSDHALFTWTDYGVPDPGAPVADLPVDHSHTLTLDQNLFINSINGKSFHEIPPIIVNEGDRVKLTITNIGGGDHPFHLHGHRFQVLSRNGVPLSGSPVYLDTLLTQQDETFEIYVKADNPGLWMMHCHNLMHASMGMSMMLNYEGVTTPYRVGTKSGNLPDL</sequence>
<accession>F8F5F7</accession>
<dbReference type="InterPro" id="IPR001117">
    <property type="entry name" value="Cu-oxidase_2nd"/>
</dbReference>
<dbReference type="Pfam" id="PF07732">
    <property type="entry name" value="Cu-oxidase_3"/>
    <property type="match status" value="1"/>
</dbReference>